<name>A0A1D8KCT1_9GAMM</name>
<evidence type="ECO:0000256" key="1">
    <source>
        <dbReference type="SAM" id="Phobius"/>
    </source>
</evidence>
<dbReference type="KEGG" id="aaeo:BJI67_16175"/>
<feature type="transmembrane region" description="Helical" evidence="1">
    <location>
        <begin position="143"/>
        <end position="165"/>
    </location>
</feature>
<protein>
    <submittedName>
        <fullName evidence="2">Uncharacterized protein</fullName>
    </submittedName>
</protein>
<keyword evidence="1" id="KW-0812">Transmembrane</keyword>
<feature type="transmembrane region" description="Helical" evidence="1">
    <location>
        <begin position="72"/>
        <end position="92"/>
    </location>
</feature>
<accession>A0A1D8KCT1</accession>
<feature type="transmembrane region" description="Helical" evidence="1">
    <location>
        <begin position="99"/>
        <end position="115"/>
    </location>
</feature>
<organism evidence="2 3">
    <name type="scientific">Acidihalobacter aeolianus</name>
    <dbReference type="NCBI Taxonomy" id="2792603"/>
    <lineage>
        <taxon>Bacteria</taxon>
        <taxon>Pseudomonadati</taxon>
        <taxon>Pseudomonadota</taxon>
        <taxon>Gammaproteobacteria</taxon>
        <taxon>Chromatiales</taxon>
        <taxon>Ectothiorhodospiraceae</taxon>
        <taxon>Acidihalobacter</taxon>
    </lineage>
</organism>
<keyword evidence="3" id="KW-1185">Reference proteome</keyword>
<keyword evidence="1" id="KW-1133">Transmembrane helix</keyword>
<sequence length="169" mass="19148">MRSMRFAPNMRKRTQPKTVLNARMMMMMMSSQAQRPLFAFRQLYLGLAAGPVGMFWMIADNYRALGKRSHAVSTYLLAALLFMIVVTDFSVIKVPHMHFSIPIAAGIMLWVGYTYKTDQNKEIEEAEFNGGPWHSTNACLSRILLAYLAQFIALVLMAATVLFLIRAGF</sequence>
<keyword evidence="1" id="KW-0472">Membrane</keyword>
<dbReference type="Proteomes" id="UP000095342">
    <property type="component" value="Plasmid pAPV6"/>
</dbReference>
<keyword evidence="2" id="KW-0614">Plasmid</keyword>
<dbReference type="EMBL" id="CP017449">
    <property type="protein sequence ID" value="AOV18776.1"/>
    <property type="molecule type" value="Genomic_DNA"/>
</dbReference>
<gene>
    <name evidence="2" type="ORF">BJI67_16175</name>
</gene>
<dbReference type="AlphaFoldDB" id="A0A1D8KCT1"/>
<geneLocation type="plasmid" evidence="3">
    <name>papv6</name>
</geneLocation>
<reference evidence="2 3" key="1">
    <citation type="submission" date="2016-09" db="EMBL/GenBank/DDBJ databases">
        <title>Acidihalobacter prosperus V6 (DSM14174).</title>
        <authorList>
            <person name="Khaleque H.N."/>
            <person name="Ramsay J.P."/>
            <person name="Murphy R.J.T."/>
            <person name="Kaksonen A.H."/>
            <person name="Boxall N.J."/>
            <person name="Watkin E.L.J."/>
        </authorList>
    </citation>
    <scope>NUCLEOTIDE SEQUENCE [LARGE SCALE GENOMIC DNA]</scope>
    <source>
        <strain evidence="2 3">V6</strain>
        <plasmid evidence="3">papv6</plasmid>
    </source>
</reference>
<evidence type="ECO:0000313" key="2">
    <source>
        <dbReference type="EMBL" id="AOV18776.1"/>
    </source>
</evidence>
<evidence type="ECO:0000313" key="3">
    <source>
        <dbReference type="Proteomes" id="UP000095342"/>
    </source>
</evidence>
<proteinExistence type="predicted"/>